<comment type="caution">
    <text evidence="7">The sequence shown here is derived from an EMBL/GenBank/DDBJ whole genome shotgun (WGS) entry which is preliminary data.</text>
</comment>
<comment type="subcellular location">
    <subcellularLocation>
        <location evidence="1">Membrane</location>
    </subcellularLocation>
</comment>
<keyword evidence="3" id="KW-0445">Lipid transport</keyword>
<evidence type="ECO:0000259" key="6">
    <source>
        <dbReference type="PROSITE" id="PS51847"/>
    </source>
</evidence>
<evidence type="ECO:0000313" key="8">
    <source>
        <dbReference type="Proteomes" id="UP000231279"/>
    </source>
</evidence>
<feature type="domain" description="SMP-LTD" evidence="6">
    <location>
        <begin position="191"/>
        <end position="349"/>
    </location>
</feature>
<reference evidence="8" key="1">
    <citation type="journal article" date="2018" name="Gigascience">
        <title>Genome assembly of the Pink Ipe (Handroanthus impetiginosus, Bignoniaceae), a highly valued, ecologically keystone Neotropical timber forest tree.</title>
        <authorList>
            <person name="Silva-Junior O.B."/>
            <person name="Grattapaglia D."/>
            <person name="Novaes E."/>
            <person name="Collevatti R.G."/>
        </authorList>
    </citation>
    <scope>NUCLEOTIDE SEQUENCE [LARGE SCALE GENOMIC DNA]</scope>
    <source>
        <strain evidence="8">cv. UFG-1</strain>
    </source>
</reference>
<gene>
    <name evidence="7" type="ORF">CDL12_30089</name>
</gene>
<dbReference type="PROSITE" id="PS51847">
    <property type="entry name" value="SMP"/>
    <property type="match status" value="1"/>
</dbReference>
<dbReference type="OrthoDB" id="1029639at2759"/>
<evidence type="ECO:0000256" key="2">
    <source>
        <dbReference type="ARBA" id="ARBA00022448"/>
    </source>
</evidence>
<sequence>MVLQSVSNTSPISLDFSLSLPPLSQSPLFSFRPCPSKPSRSCRKRGIIVRNVRWVLVQTQACGNSQHHFNAAAGKGARNIVLKRFSDEEDFNYASSSGVGSNGSNYYSTNFGQDPIVDKLRSQLGVIHPIPSPPINRNIVGLFAFFFFVGVVFDKLWMSRKSNGTSSGSKRGSWPQVPTSLSLFLEKDLQRKESVEWVNMVLGKLWKVYRGGIENWIIGLLQPVIDNLKKPDYVQRVEIKQFSLGDEPLSVRSVERRTSRRVNDLQYQIGLRYTGGARMLLLLSLKFSVLPIVVPVGVRDFDIDGELWVKLRLIPTEPWVGAVSWAFVSLPKIKFELSPFRLFNLMGML</sequence>
<keyword evidence="2" id="KW-0813">Transport</keyword>
<evidence type="ECO:0000256" key="1">
    <source>
        <dbReference type="ARBA" id="ARBA00004370"/>
    </source>
</evidence>
<dbReference type="PANTHER" id="PTHR47261:SF2">
    <property type="entry name" value="CALCIUM-DEPENDENT LIPID-BINDING (CALB DOMAIN) FAMILY PROTEIN"/>
    <property type="match status" value="1"/>
</dbReference>
<dbReference type="InterPro" id="IPR031468">
    <property type="entry name" value="SMP_LBD"/>
</dbReference>
<accession>A0A2G9FWY6</accession>
<keyword evidence="4" id="KW-0446">Lipid-binding</keyword>
<dbReference type="GO" id="GO:0016020">
    <property type="term" value="C:membrane"/>
    <property type="evidence" value="ECO:0007669"/>
    <property type="project" value="UniProtKB-SubCell"/>
</dbReference>
<proteinExistence type="predicted"/>
<dbReference type="GO" id="GO:0006869">
    <property type="term" value="P:lipid transport"/>
    <property type="evidence" value="ECO:0007669"/>
    <property type="project" value="UniProtKB-KW"/>
</dbReference>
<dbReference type="Proteomes" id="UP000231279">
    <property type="component" value="Unassembled WGS sequence"/>
</dbReference>
<evidence type="ECO:0000256" key="4">
    <source>
        <dbReference type="ARBA" id="ARBA00023121"/>
    </source>
</evidence>
<protein>
    <recommendedName>
        <fullName evidence="6">SMP-LTD domain-containing protein</fullName>
    </recommendedName>
</protein>
<dbReference type="EMBL" id="NKXS01009705">
    <property type="protein sequence ID" value="PIM97441.1"/>
    <property type="molecule type" value="Genomic_DNA"/>
</dbReference>
<evidence type="ECO:0000256" key="3">
    <source>
        <dbReference type="ARBA" id="ARBA00023055"/>
    </source>
</evidence>
<organism evidence="7 8">
    <name type="scientific">Handroanthus impetiginosus</name>
    <dbReference type="NCBI Taxonomy" id="429701"/>
    <lineage>
        <taxon>Eukaryota</taxon>
        <taxon>Viridiplantae</taxon>
        <taxon>Streptophyta</taxon>
        <taxon>Embryophyta</taxon>
        <taxon>Tracheophyta</taxon>
        <taxon>Spermatophyta</taxon>
        <taxon>Magnoliopsida</taxon>
        <taxon>eudicotyledons</taxon>
        <taxon>Gunneridae</taxon>
        <taxon>Pentapetalae</taxon>
        <taxon>asterids</taxon>
        <taxon>lamiids</taxon>
        <taxon>Lamiales</taxon>
        <taxon>Bignoniaceae</taxon>
        <taxon>Crescentiina</taxon>
        <taxon>Tabebuia alliance</taxon>
        <taxon>Handroanthus</taxon>
    </lineage>
</organism>
<dbReference type="PANTHER" id="PTHR47261">
    <property type="entry name" value="CALCIUM-DEPENDENT LIPID-BINDING (CALB DOMAIN) FAMILY PROTEIN"/>
    <property type="match status" value="1"/>
</dbReference>
<keyword evidence="5" id="KW-0472">Membrane</keyword>
<dbReference type="CDD" id="cd21669">
    <property type="entry name" value="SMP_SF"/>
    <property type="match status" value="1"/>
</dbReference>
<dbReference type="STRING" id="429701.A0A2G9FWY6"/>
<dbReference type="GO" id="GO:0008289">
    <property type="term" value="F:lipid binding"/>
    <property type="evidence" value="ECO:0007669"/>
    <property type="project" value="UniProtKB-KW"/>
</dbReference>
<name>A0A2G9FWY6_9LAMI</name>
<evidence type="ECO:0000256" key="5">
    <source>
        <dbReference type="ARBA" id="ARBA00023136"/>
    </source>
</evidence>
<keyword evidence="8" id="KW-1185">Reference proteome</keyword>
<dbReference type="AlphaFoldDB" id="A0A2G9FWY6"/>
<evidence type="ECO:0000313" key="7">
    <source>
        <dbReference type="EMBL" id="PIM97441.1"/>
    </source>
</evidence>